<dbReference type="RefSeq" id="WP_186554998.1">
    <property type="nucleotide sequence ID" value="NZ_JABWRE020000001.1"/>
</dbReference>
<protein>
    <submittedName>
        <fullName evidence="7">Transglycosylase SLT domain-containing protein</fullName>
    </submittedName>
</protein>
<dbReference type="Gene3D" id="1.10.530.10">
    <property type="match status" value="1"/>
</dbReference>
<dbReference type="EMBL" id="JABWRE020000001">
    <property type="protein sequence ID" value="MBV4536951.1"/>
    <property type="molecule type" value="Genomic_DNA"/>
</dbReference>
<dbReference type="GO" id="GO:0009253">
    <property type="term" value="P:peptidoglycan catabolic process"/>
    <property type="evidence" value="ECO:0007669"/>
    <property type="project" value="TreeGrafter"/>
</dbReference>
<dbReference type="GO" id="GO:0009279">
    <property type="term" value="C:cell outer membrane"/>
    <property type="evidence" value="ECO:0007669"/>
    <property type="project" value="UniProtKB-SubCell"/>
</dbReference>
<comment type="caution">
    <text evidence="7">The sequence shown here is derived from an EMBL/GenBank/DDBJ whole genome shotgun (WGS) entry which is preliminary data.</text>
</comment>
<dbReference type="CDD" id="cd01009">
    <property type="entry name" value="PBP2_YfhD_N"/>
    <property type="match status" value="1"/>
</dbReference>
<reference evidence="7" key="1">
    <citation type="journal article" date="2020" name="Microorganisms">
        <title>Reliable Identification of Environmental Pseudomonas Isolates Using the rpoD Gene.</title>
        <authorList>
            <consortium name="The Broad Institute Genome Sequencing Platform"/>
            <person name="Girard L."/>
            <person name="Lood C."/>
            <person name="Rokni-Zadeh H."/>
            <person name="van Noort V."/>
            <person name="Lavigne R."/>
            <person name="De Mot R."/>
        </authorList>
    </citation>
    <scope>NUCLEOTIDE SEQUENCE</scope>
    <source>
        <strain evidence="7">SWRI10</strain>
    </source>
</reference>
<evidence type="ECO:0000313" key="8">
    <source>
        <dbReference type="EMBL" id="MBV4536951.1"/>
    </source>
</evidence>
<dbReference type="SMART" id="SM00062">
    <property type="entry name" value="PBPb"/>
    <property type="match status" value="1"/>
</dbReference>
<feature type="domain" description="Solute-binding protein family 3/N-terminal" evidence="6">
    <location>
        <begin position="47"/>
        <end position="286"/>
    </location>
</feature>
<dbReference type="PANTHER" id="PTHR35936">
    <property type="entry name" value="MEMBRANE-BOUND LYTIC MUREIN TRANSGLYCOSYLASE F"/>
    <property type="match status" value="1"/>
</dbReference>
<dbReference type="InterPro" id="IPR008258">
    <property type="entry name" value="Transglycosylase_SLT_dom_1"/>
</dbReference>
<keyword evidence="4" id="KW-0472">Membrane</keyword>
<feature type="signal peptide" evidence="5">
    <location>
        <begin position="1"/>
        <end position="22"/>
    </location>
</feature>
<gene>
    <name evidence="8" type="ORF">HU737_013235</name>
    <name evidence="7" type="ORF">HU737_12120</name>
</gene>
<keyword evidence="3 5" id="KW-0732">Signal</keyword>
<evidence type="ECO:0000313" key="7">
    <source>
        <dbReference type="EMBL" id="MBC3441435.1"/>
    </source>
</evidence>
<dbReference type="EMBL" id="JABWRE010000007">
    <property type="protein sequence ID" value="MBC3441435.1"/>
    <property type="molecule type" value="Genomic_DNA"/>
</dbReference>
<evidence type="ECO:0000256" key="3">
    <source>
        <dbReference type="ARBA" id="ARBA00022729"/>
    </source>
</evidence>
<dbReference type="GO" id="GO:0008933">
    <property type="term" value="F:peptidoglycan lytic transglycosylase activity"/>
    <property type="evidence" value="ECO:0007669"/>
    <property type="project" value="TreeGrafter"/>
</dbReference>
<dbReference type="InterPro" id="IPR001638">
    <property type="entry name" value="Solute-binding_3/MltF_N"/>
</dbReference>
<reference evidence="7" key="2">
    <citation type="submission" date="2020-07" db="EMBL/GenBank/DDBJ databases">
        <authorList>
            <person name="Lood C."/>
            <person name="Girard L."/>
        </authorList>
    </citation>
    <scope>NUCLEOTIDE SEQUENCE</scope>
    <source>
        <strain evidence="7">SWRI10</strain>
    </source>
</reference>
<accession>A0A923FZ15</accession>
<dbReference type="Proteomes" id="UP000599879">
    <property type="component" value="Unassembled WGS sequence"/>
</dbReference>
<dbReference type="SUPFAM" id="SSF53955">
    <property type="entry name" value="Lysozyme-like"/>
    <property type="match status" value="1"/>
</dbReference>
<dbReference type="PANTHER" id="PTHR35936:SF32">
    <property type="entry name" value="MEMBRANE-BOUND LYTIC MUREIN TRANSGLYCOSYLASE F"/>
    <property type="match status" value="1"/>
</dbReference>
<comment type="subcellular location">
    <subcellularLocation>
        <location evidence="1">Cell outer membrane</location>
        <topology evidence="1">Peripheral membrane protein</topology>
    </subcellularLocation>
</comment>
<name>A0A923FZ15_9PSED</name>
<organism evidence="7">
    <name type="scientific">Pseudomonas urmiensis</name>
    <dbReference type="NCBI Taxonomy" id="2745493"/>
    <lineage>
        <taxon>Bacteria</taxon>
        <taxon>Pseudomonadati</taxon>
        <taxon>Pseudomonadota</taxon>
        <taxon>Gammaproteobacteria</taxon>
        <taxon>Pseudomonadales</taxon>
        <taxon>Pseudomonadaceae</taxon>
        <taxon>Pseudomonas</taxon>
    </lineage>
</organism>
<comment type="similarity">
    <text evidence="2">Belongs to the bacterial solute-binding protein 3 family.</text>
</comment>
<dbReference type="Pfam" id="PF01464">
    <property type="entry name" value="SLT"/>
    <property type="match status" value="1"/>
</dbReference>
<evidence type="ECO:0000256" key="4">
    <source>
        <dbReference type="ARBA" id="ARBA00023237"/>
    </source>
</evidence>
<evidence type="ECO:0000256" key="1">
    <source>
        <dbReference type="ARBA" id="ARBA00004339"/>
    </source>
</evidence>
<evidence type="ECO:0000256" key="2">
    <source>
        <dbReference type="ARBA" id="ARBA00010333"/>
    </source>
</evidence>
<keyword evidence="4" id="KW-0998">Cell outer membrane</keyword>
<dbReference type="InterPro" id="IPR023346">
    <property type="entry name" value="Lysozyme-like_dom_sf"/>
</dbReference>
<dbReference type="SUPFAM" id="SSF53850">
    <property type="entry name" value="Periplasmic binding protein-like II"/>
    <property type="match status" value="1"/>
</dbReference>
<proteinExistence type="inferred from homology"/>
<evidence type="ECO:0000256" key="5">
    <source>
        <dbReference type="SAM" id="SignalP"/>
    </source>
</evidence>
<feature type="chain" id="PRO_5036600059" evidence="5">
    <location>
        <begin position="23"/>
        <end position="468"/>
    </location>
</feature>
<dbReference type="AlphaFoldDB" id="A0A923FZ15"/>
<sequence>MQRPLLTLLLMIGLLLPGAASARLPGPQQTATSNQPRDLAQVRATKVLRVLVNQSRNSSGEVKGEPVGIEYHRLRALEHYLNGREREGQLIQVKLIPRAKEQLLGALARGEGDLAAPGELLDPGLVRGVSTSAPVLDQVPLLLVGRKGERSFSRVEQLSGRTVALTTASAAGALIQDINEQLALRKRAPIKIEWVDPTLAIEDVLEMVQAGIYHLTVVERPIAQRWARVMPRLRVDTRLKLGEPQAMRWYVGRDAHLLLATVDRFLAGYRAPDNQDAAFERIYRRQYRVHNPLARKDRQQLQTLRAVLQKHGQAQQIDWLNLAALAFKESTLNPAARGMGGAHGLMQITPSAAQRVGVSNTTTVDGNVQASARYLALIRRKFFASPKLNERERMAFILAAYNLGPERVQAMRAEARRRGLNGNQWFFQTERIAMEQVGMGPVNFVNSVNKYFLAFNRERAALERVAKR</sequence>
<dbReference type="Gene3D" id="3.40.190.10">
    <property type="entry name" value="Periplasmic binding protein-like II"/>
    <property type="match status" value="2"/>
</dbReference>
<evidence type="ECO:0000259" key="6">
    <source>
        <dbReference type="SMART" id="SM00062"/>
    </source>
</evidence>
<reference evidence="8" key="3">
    <citation type="submission" date="2021-06" db="EMBL/GenBank/DDBJ databases">
        <title>Updating the genus Pseudomonas: Description of 43 new species and partition of the Pseudomonas putida group.</title>
        <authorList>
            <person name="Girard L."/>
            <person name="Lood C."/>
            <person name="Vandamme P."/>
            <person name="Rokni-Zadeh H."/>
            <person name="Van Noort V."/>
            <person name="Hofte M."/>
            <person name="Lavigne R."/>
            <person name="De Mot R."/>
        </authorList>
    </citation>
    <scope>NUCLEOTIDE SEQUENCE</scope>
    <source>
        <strain evidence="8">SWRI10</strain>
    </source>
</reference>